<evidence type="ECO:0000256" key="3">
    <source>
        <dbReference type="ARBA" id="ARBA00004744"/>
    </source>
</evidence>
<evidence type="ECO:0000256" key="4">
    <source>
        <dbReference type="ARBA" id="ARBA00008310"/>
    </source>
</evidence>
<evidence type="ECO:0000313" key="14">
    <source>
        <dbReference type="EMBL" id="MBY0203717.1"/>
    </source>
</evidence>
<dbReference type="InterPro" id="IPR050464">
    <property type="entry name" value="Zeta_carotene_desat/Oxidored"/>
</dbReference>
<dbReference type="SUPFAM" id="SSF51905">
    <property type="entry name" value="FAD/NAD(P)-binding domain"/>
    <property type="match status" value="1"/>
</dbReference>
<dbReference type="InterPro" id="IPR002937">
    <property type="entry name" value="Amino_oxidase"/>
</dbReference>
<keyword evidence="11" id="KW-0963">Cytoplasm</keyword>
<comment type="similarity">
    <text evidence="4 11">Belongs to the protoporphyrinogen/coproporphyrinogen oxidase family. Coproporphyrinogen III oxidase subfamily.</text>
</comment>
<dbReference type="Pfam" id="PF01593">
    <property type="entry name" value="Amino_oxidase"/>
    <property type="match status" value="1"/>
</dbReference>
<keyword evidence="8 11" id="KW-0274">FAD</keyword>
<comment type="function">
    <text evidence="11">Involved in coproporphyrin-dependent heme b biosynthesis. Catalyzes the oxidation of coproporphyrinogen III to coproporphyrin III.</text>
</comment>
<evidence type="ECO:0000256" key="2">
    <source>
        <dbReference type="ARBA" id="ARBA00001974"/>
    </source>
</evidence>
<evidence type="ECO:0000256" key="8">
    <source>
        <dbReference type="ARBA" id="ARBA00022827"/>
    </source>
</evidence>
<name>A0ABS7KHV5_9BACL</name>
<dbReference type="Gene3D" id="1.10.3110.10">
    <property type="entry name" value="protoporphyrinogen ix oxidase, domain 3"/>
    <property type="match status" value="1"/>
</dbReference>
<dbReference type="EMBL" id="JACLIC010000018">
    <property type="protein sequence ID" value="MBY0203717.1"/>
    <property type="molecule type" value="Genomic_DNA"/>
</dbReference>
<dbReference type="PANTHER" id="PTHR42923">
    <property type="entry name" value="PROTOPORPHYRINOGEN OXIDASE"/>
    <property type="match status" value="1"/>
</dbReference>
<evidence type="ECO:0000256" key="1">
    <source>
        <dbReference type="ARBA" id="ARBA00001755"/>
    </source>
</evidence>
<dbReference type="GO" id="GO:0004729">
    <property type="term" value="F:oxygen-dependent protoporphyrinogen oxidase activity"/>
    <property type="evidence" value="ECO:0007669"/>
    <property type="project" value="UniProtKB-EC"/>
</dbReference>
<protein>
    <recommendedName>
        <fullName evidence="6 11">Coproporphyrinogen III oxidase</fullName>
        <ecNumber evidence="5 11">1.3.3.15</ecNumber>
    </recommendedName>
</protein>
<gene>
    <name evidence="14" type="primary">hemG</name>
    <name evidence="14" type="ORF">H7T88_10885</name>
</gene>
<dbReference type="NCBIfam" id="TIGR00562">
    <property type="entry name" value="proto_IX_ox"/>
    <property type="match status" value="1"/>
</dbReference>
<comment type="caution">
    <text evidence="14">The sequence shown here is derived from an EMBL/GenBank/DDBJ whole genome shotgun (WGS) entry which is preliminary data.</text>
</comment>
<accession>A0ABS7KHV5</accession>
<comment type="subcellular location">
    <subcellularLocation>
        <location evidence="11">Cytoplasm</location>
    </subcellularLocation>
</comment>
<comment type="pathway">
    <text evidence="3 11">Porphyrin-containing compound metabolism; protoheme biosynthesis.</text>
</comment>
<dbReference type="InterPro" id="IPR004572">
    <property type="entry name" value="Protoporphyrinogen_oxidase"/>
</dbReference>
<comment type="cofactor">
    <cofactor evidence="2 11">
        <name>FAD</name>
        <dbReference type="ChEBI" id="CHEBI:57692"/>
    </cofactor>
</comment>
<dbReference type="PANTHER" id="PTHR42923:SF3">
    <property type="entry name" value="PROTOPORPHYRINOGEN OXIDASE"/>
    <property type="match status" value="1"/>
</dbReference>
<keyword evidence="15" id="KW-1185">Reference proteome</keyword>
<dbReference type="Proteomes" id="UP000706031">
    <property type="component" value="Unassembled WGS sequence"/>
</dbReference>
<evidence type="ECO:0000256" key="11">
    <source>
        <dbReference type="RuleBase" id="RU364052"/>
    </source>
</evidence>
<reference evidence="14 15" key="1">
    <citation type="submission" date="2020-08" db="EMBL/GenBank/DDBJ databases">
        <title>Fungal Genomes of the International Space Station.</title>
        <authorList>
            <person name="Seuylemezian A."/>
            <person name="Singh N.K."/>
            <person name="Wood J."/>
            <person name="Venkateswaran K."/>
        </authorList>
    </citation>
    <scope>NUCLEOTIDE SEQUENCE [LARGE SCALE GENOMIC DNA]</scope>
    <source>
        <strain evidence="14 15">S/N-304-OC-R4</strain>
    </source>
</reference>
<sequence>MDNQRTKQVVIAGGGITGLSAAYYIEQFCRANDVAAELIIVEKNDRFGGHVHTGKRDGFVIERGPDSFLARKTSIIELMQELGMGEELVGTRPGVSHSYIAYRNKLHPIPDGFMLGVPTKWKPFVTTRLLSLRGKVRAAADLVLPRRSSREDESLGQLLRRRLGDEVLEQIAEPLLAGIYAGNADGLSVQATFPMLQETEQKHRSLIVGMLGVRKSRAPKQTVKPTAQTTTESTSQPTTISATRPAPKPASKPSGTATRSMFLSARGGLEGVVTQLEQTLSSTAHLIRNTAISRVSKAEQEQGKDTIRYTVQFNNGTTLAADAVVVATPAYAAADMLAHEHEAIAEHLRAIPYASVMNVVLAYSEQDVGVSLNASGFVVPRKEERKITACTWTSSKWEHTAPKGHILLRAYVGKYGRDPMSHQLTDEEIIAEVRRELQDTIGISAEPVFTEINRLPLSMPQYQVGHLKRIAEVEKLLEDVMPGVYVGGGGYRGIGVPDCISQGKAMAEKVIGTLLGTR</sequence>
<dbReference type="Gene3D" id="3.90.660.20">
    <property type="entry name" value="Protoporphyrinogen oxidase, mitochondrial, domain 2"/>
    <property type="match status" value="1"/>
</dbReference>
<keyword evidence="9 11" id="KW-0560">Oxidoreductase</keyword>
<proteinExistence type="inferred from homology"/>
<evidence type="ECO:0000313" key="15">
    <source>
        <dbReference type="Proteomes" id="UP000706031"/>
    </source>
</evidence>
<dbReference type="SUPFAM" id="SSF54373">
    <property type="entry name" value="FAD-linked reductases, C-terminal domain"/>
    <property type="match status" value="1"/>
</dbReference>
<evidence type="ECO:0000256" key="5">
    <source>
        <dbReference type="ARBA" id="ARBA00012402"/>
    </source>
</evidence>
<keyword evidence="7 11" id="KW-0285">Flavoprotein</keyword>
<dbReference type="EC" id="1.3.3.15" evidence="5 11"/>
<evidence type="ECO:0000256" key="7">
    <source>
        <dbReference type="ARBA" id="ARBA00022630"/>
    </source>
</evidence>
<feature type="region of interest" description="Disordered" evidence="12">
    <location>
        <begin position="217"/>
        <end position="258"/>
    </location>
</feature>
<comment type="catalytic activity">
    <reaction evidence="1">
        <text>coproporphyrinogen III + 3 O2 = coproporphyrin III + 3 H2O2</text>
        <dbReference type="Rhea" id="RHEA:43436"/>
        <dbReference type="ChEBI" id="CHEBI:15379"/>
        <dbReference type="ChEBI" id="CHEBI:16240"/>
        <dbReference type="ChEBI" id="CHEBI:57309"/>
        <dbReference type="ChEBI" id="CHEBI:131725"/>
        <dbReference type="EC" id="1.3.3.15"/>
    </reaction>
    <physiologicalReaction direction="left-to-right" evidence="1">
        <dbReference type="Rhea" id="RHEA:43437"/>
    </physiologicalReaction>
</comment>
<evidence type="ECO:0000259" key="13">
    <source>
        <dbReference type="Pfam" id="PF01593"/>
    </source>
</evidence>
<dbReference type="InterPro" id="IPR036188">
    <property type="entry name" value="FAD/NAD-bd_sf"/>
</dbReference>
<evidence type="ECO:0000256" key="6">
    <source>
        <dbReference type="ARBA" id="ARBA00019046"/>
    </source>
</evidence>
<keyword evidence="10 11" id="KW-0350">Heme biosynthesis</keyword>
<feature type="domain" description="Amine oxidase" evidence="13">
    <location>
        <begin position="16"/>
        <end position="511"/>
    </location>
</feature>
<organism evidence="14 15">
    <name type="scientific">Paenibacillus cucumis</name>
    <name type="common">ex Kampfer et al. 2016</name>
    <dbReference type="NCBI Taxonomy" id="1776858"/>
    <lineage>
        <taxon>Bacteria</taxon>
        <taxon>Bacillati</taxon>
        <taxon>Bacillota</taxon>
        <taxon>Bacilli</taxon>
        <taxon>Bacillales</taxon>
        <taxon>Paenibacillaceae</taxon>
        <taxon>Paenibacillus</taxon>
    </lineage>
</organism>
<feature type="compositionally biased region" description="Low complexity" evidence="12">
    <location>
        <begin position="225"/>
        <end position="239"/>
    </location>
</feature>
<evidence type="ECO:0000256" key="12">
    <source>
        <dbReference type="SAM" id="MobiDB-lite"/>
    </source>
</evidence>
<evidence type="ECO:0000256" key="9">
    <source>
        <dbReference type="ARBA" id="ARBA00023002"/>
    </source>
</evidence>
<evidence type="ECO:0000256" key="10">
    <source>
        <dbReference type="ARBA" id="ARBA00023133"/>
    </source>
</evidence>
<dbReference type="Gene3D" id="3.50.50.60">
    <property type="entry name" value="FAD/NAD(P)-binding domain"/>
    <property type="match status" value="1"/>
</dbReference>
<dbReference type="RefSeq" id="WP_221788428.1">
    <property type="nucleotide sequence ID" value="NZ_JACLIC010000018.1"/>
</dbReference>